<gene>
    <name evidence="6" type="ORF">CWATWH0003_5469</name>
</gene>
<dbReference type="AlphaFoldDB" id="G5JDH6"/>
<protein>
    <submittedName>
        <fullName evidence="6">ABC transporter, ATP-binding protein</fullName>
    </submittedName>
</protein>
<dbReference type="GO" id="GO:0016887">
    <property type="term" value="F:ATP hydrolysis activity"/>
    <property type="evidence" value="ECO:0007669"/>
    <property type="project" value="InterPro"/>
</dbReference>
<accession>G5JDH6</accession>
<dbReference type="Pfam" id="PF00005">
    <property type="entry name" value="ABC_tran"/>
    <property type="match status" value="1"/>
</dbReference>
<comment type="similarity">
    <text evidence="1">Belongs to the ABC transporter superfamily.</text>
</comment>
<organism evidence="6 7">
    <name type="scientific">Crocosphaera watsonii WH 0003</name>
    <dbReference type="NCBI Taxonomy" id="423471"/>
    <lineage>
        <taxon>Bacteria</taxon>
        <taxon>Bacillati</taxon>
        <taxon>Cyanobacteriota</taxon>
        <taxon>Cyanophyceae</taxon>
        <taxon>Oscillatoriophycideae</taxon>
        <taxon>Chroococcales</taxon>
        <taxon>Aphanothecaceae</taxon>
        <taxon>Crocosphaera</taxon>
    </lineage>
</organism>
<evidence type="ECO:0000256" key="3">
    <source>
        <dbReference type="ARBA" id="ARBA00022741"/>
    </source>
</evidence>
<dbReference type="PATRIC" id="fig|423471.3.peg.5109"/>
<evidence type="ECO:0000313" key="7">
    <source>
        <dbReference type="Proteomes" id="UP000003477"/>
    </source>
</evidence>
<dbReference type="InterPro" id="IPR003439">
    <property type="entry name" value="ABC_transporter-like_ATP-bd"/>
</dbReference>
<name>G5JDH6_CROWT</name>
<dbReference type="EMBL" id="AESD01000849">
    <property type="protein sequence ID" value="EHJ09766.1"/>
    <property type="molecule type" value="Genomic_DNA"/>
</dbReference>
<evidence type="ECO:0000256" key="2">
    <source>
        <dbReference type="ARBA" id="ARBA00022448"/>
    </source>
</evidence>
<comment type="caution">
    <text evidence="6">The sequence shown here is derived from an EMBL/GenBank/DDBJ whole genome shotgun (WGS) entry which is preliminary data.</text>
</comment>
<keyword evidence="3" id="KW-0547">Nucleotide-binding</keyword>
<evidence type="ECO:0000256" key="4">
    <source>
        <dbReference type="ARBA" id="ARBA00022840"/>
    </source>
</evidence>
<dbReference type="InterPro" id="IPR050763">
    <property type="entry name" value="ABC_transporter_ATP-binding"/>
</dbReference>
<evidence type="ECO:0000313" key="6">
    <source>
        <dbReference type="EMBL" id="EHJ09766.1"/>
    </source>
</evidence>
<keyword evidence="4 6" id="KW-0067">ATP-binding</keyword>
<dbReference type="Proteomes" id="UP000003477">
    <property type="component" value="Unassembled WGS sequence"/>
</dbReference>
<reference evidence="6 7" key="1">
    <citation type="journal article" date="2011" name="Front. Microbiol.">
        <title>Two Strains of Crocosphaera watsonii with Highly Conserved Genomes are Distinguished by Strain-Specific Features.</title>
        <authorList>
            <person name="Bench S.R."/>
            <person name="Ilikchyan I.N."/>
            <person name="Tripp H.J."/>
            <person name="Zehr J.P."/>
        </authorList>
    </citation>
    <scope>NUCLEOTIDE SEQUENCE [LARGE SCALE GENOMIC DNA]</scope>
    <source>
        <strain evidence="6 7">WH 0003</strain>
    </source>
</reference>
<dbReference type="PANTHER" id="PTHR42711:SF5">
    <property type="entry name" value="ABC TRANSPORTER ATP-BINDING PROTEIN NATA"/>
    <property type="match status" value="1"/>
</dbReference>
<sequence length="203" mass="22565">MGENGNGKTTLLRIIVGELAQSSGVLKYPALINPKKHNWYKIKNQIAYIPQDIPKWSGLLVDNLHFAAVIHGIKGKQNEDEVEFVLCRLGLYKYRSSTWNKISGGFKMRFALAKALVWNPKLLVLDELLKAITEVSKQVTDSEDIETVEILSEDANSLVKKATDDPKSSKVKTYLKRLEETATSLGKIATPILTIAKGISTLL</sequence>
<feature type="domain" description="ABC transporter" evidence="5">
    <location>
        <begin position="1"/>
        <end position="127"/>
    </location>
</feature>
<evidence type="ECO:0000256" key="1">
    <source>
        <dbReference type="ARBA" id="ARBA00005417"/>
    </source>
</evidence>
<dbReference type="SUPFAM" id="SSF52540">
    <property type="entry name" value="P-loop containing nucleoside triphosphate hydrolases"/>
    <property type="match status" value="1"/>
</dbReference>
<dbReference type="GO" id="GO:0005524">
    <property type="term" value="F:ATP binding"/>
    <property type="evidence" value="ECO:0007669"/>
    <property type="project" value="UniProtKB-KW"/>
</dbReference>
<keyword evidence="2" id="KW-0813">Transport</keyword>
<evidence type="ECO:0000259" key="5">
    <source>
        <dbReference type="Pfam" id="PF00005"/>
    </source>
</evidence>
<dbReference type="PANTHER" id="PTHR42711">
    <property type="entry name" value="ABC TRANSPORTER ATP-BINDING PROTEIN"/>
    <property type="match status" value="1"/>
</dbReference>
<dbReference type="InterPro" id="IPR027417">
    <property type="entry name" value="P-loop_NTPase"/>
</dbReference>
<dbReference type="Gene3D" id="3.40.50.300">
    <property type="entry name" value="P-loop containing nucleotide triphosphate hydrolases"/>
    <property type="match status" value="1"/>
</dbReference>
<proteinExistence type="inferred from homology"/>